<feature type="region of interest" description="Disordered" evidence="1">
    <location>
        <begin position="1"/>
        <end position="33"/>
    </location>
</feature>
<dbReference type="EMBL" id="AGJK01000290">
    <property type="protein sequence ID" value="EHP86670.1"/>
    <property type="molecule type" value="Genomic_DNA"/>
</dbReference>
<evidence type="ECO:0000313" key="3">
    <source>
        <dbReference type="Proteomes" id="UP000004382"/>
    </source>
</evidence>
<dbReference type="GO" id="GO:0005737">
    <property type="term" value="C:cytoplasm"/>
    <property type="evidence" value="ECO:0007669"/>
    <property type="project" value="InterPro"/>
</dbReference>
<dbReference type="Proteomes" id="UP000004382">
    <property type="component" value="Unassembled WGS sequence"/>
</dbReference>
<dbReference type="AlphaFoldDB" id="H1KSU2"/>
<organism evidence="2 3">
    <name type="scientific">Methylorubrum extorquens DSM 13060</name>
    <dbReference type="NCBI Taxonomy" id="882800"/>
    <lineage>
        <taxon>Bacteria</taxon>
        <taxon>Pseudomonadati</taxon>
        <taxon>Pseudomonadota</taxon>
        <taxon>Alphaproteobacteria</taxon>
        <taxon>Hyphomicrobiales</taxon>
        <taxon>Methylobacteriaceae</taxon>
        <taxon>Methylorubrum</taxon>
    </lineage>
</organism>
<accession>H1KSU2</accession>
<gene>
    <name evidence="2" type="ORF">MetexDRAFT_5705</name>
</gene>
<dbReference type="InterPro" id="IPR017844">
    <property type="entry name" value="Cell_div_FtsZ_C"/>
</dbReference>
<dbReference type="GO" id="GO:0005525">
    <property type="term" value="F:GTP binding"/>
    <property type="evidence" value="ECO:0007669"/>
    <property type="project" value="InterPro"/>
</dbReference>
<keyword evidence="2" id="KW-0131">Cell cycle</keyword>
<evidence type="ECO:0000256" key="1">
    <source>
        <dbReference type="SAM" id="MobiDB-lite"/>
    </source>
</evidence>
<name>H1KSU2_METEX</name>
<comment type="caution">
    <text evidence="2">The sequence shown here is derived from an EMBL/GenBank/DDBJ whole genome shotgun (WGS) entry which is preliminary data.</text>
</comment>
<keyword evidence="2" id="KW-0132">Cell division</keyword>
<feature type="non-terminal residue" evidence="2">
    <location>
        <position position="1"/>
    </location>
</feature>
<evidence type="ECO:0000313" key="2">
    <source>
        <dbReference type="EMBL" id="EHP86670.1"/>
    </source>
</evidence>
<sequence>VAAPRVEPALRAPAPQAPQYRPAQGNLDAQGRALPPRMMEDDQLEIPAFLRRQAN</sequence>
<reference evidence="2 3" key="1">
    <citation type="submission" date="2011-09" db="EMBL/GenBank/DDBJ databases">
        <title>The draft genome of Methylobacterium extorquens DSM 13060.</title>
        <authorList>
            <consortium name="US DOE Joint Genome Institute (JGI-PGF)"/>
            <person name="Lucas S."/>
            <person name="Han J."/>
            <person name="Lapidus A."/>
            <person name="Cheng J.-F."/>
            <person name="Goodwin L."/>
            <person name="Pitluck S."/>
            <person name="Peters L."/>
            <person name="Land M.L."/>
            <person name="Hauser L."/>
            <person name="Koskimaki J."/>
            <person name="Halonen O."/>
            <person name="Pirttila A."/>
            <person name="Frank C."/>
            <person name="Woyke T.J."/>
        </authorList>
    </citation>
    <scope>NUCLEOTIDE SEQUENCE [LARGE SCALE GENOMIC DNA]</scope>
    <source>
        <strain evidence="2 3">DSM 13060</strain>
    </source>
</reference>
<dbReference type="GO" id="GO:0051301">
    <property type="term" value="P:cell division"/>
    <property type="evidence" value="ECO:0007669"/>
    <property type="project" value="UniProtKB-KW"/>
</dbReference>
<dbReference type="NCBIfam" id="TIGR03483">
    <property type="entry name" value="FtsZ_alphas_C"/>
    <property type="match status" value="1"/>
</dbReference>
<feature type="compositionally biased region" description="Low complexity" evidence="1">
    <location>
        <begin position="9"/>
        <end position="24"/>
    </location>
</feature>
<protein>
    <submittedName>
        <fullName evidence="2">Cell division protein FtsZ</fullName>
    </submittedName>
</protein>
<dbReference type="RefSeq" id="WP_003605925.1">
    <property type="nucleotide sequence ID" value="NZ_AGJK01000290.1"/>
</dbReference>
<proteinExistence type="predicted"/>